<accession>A0A0F9CBY7</accession>
<reference evidence="1" key="1">
    <citation type="journal article" date="2015" name="Nature">
        <title>Complex archaea that bridge the gap between prokaryotes and eukaryotes.</title>
        <authorList>
            <person name="Spang A."/>
            <person name="Saw J.H."/>
            <person name="Jorgensen S.L."/>
            <person name="Zaremba-Niedzwiedzka K."/>
            <person name="Martijn J."/>
            <person name="Lind A.E."/>
            <person name="van Eijk R."/>
            <person name="Schleper C."/>
            <person name="Guy L."/>
            <person name="Ettema T.J."/>
        </authorList>
    </citation>
    <scope>NUCLEOTIDE SEQUENCE</scope>
</reference>
<dbReference type="EMBL" id="LAZR01036797">
    <property type="protein sequence ID" value="KKL23902.1"/>
    <property type="molecule type" value="Genomic_DNA"/>
</dbReference>
<evidence type="ECO:0000313" key="1">
    <source>
        <dbReference type="EMBL" id="KKL23902.1"/>
    </source>
</evidence>
<protein>
    <submittedName>
        <fullName evidence="1">Uncharacterized protein</fullName>
    </submittedName>
</protein>
<name>A0A0F9CBY7_9ZZZZ</name>
<gene>
    <name evidence="1" type="ORF">LCGC14_2420720</name>
</gene>
<sequence length="67" mass="7775">MSSCERCWSESRMYSNYSELIKRTPSCTPEEQAGPGAIVCPQCQRKTVHQYTGECMACHRWNEKELK</sequence>
<organism evidence="1">
    <name type="scientific">marine sediment metagenome</name>
    <dbReference type="NCBI Taxonomy" id="412755"/>
    <lineage>
        <taxon>unclassified sequences</taxon>
        <taxon>metagenomes</taxon>
        <taxon>ecological metagenomes</taxon>
    </lineage>
</organism>
<comment type="caution">
    <text evidence="1">The sequence shown here is derived from an EMBL/GenBank/DDBJ whole genome shotgun (WGS) entry which is preliminary data.</text>
</comment>
<dbReference type="AlphaFoldDB" id="A0A0F9CBY7"/>
<proteinExistence type="predicted"/>